<keyword evidence="2 6" id="KW-0813">Transport</keyword>
<dbReference type="EMBL" id="SAUY01000006">
    <property type="protein sequence ID" value="RWR33348.1"/>
    <property type="molecule type" value="Genomic_DNA"/>
</dbReference>
<dbReference type="AlphaFoldDB" id="A0A443KKX9"/>
<evidence type="ECO:0000256" key="3">
    <source>
        <dbReference type="ARBA" id="ARBA00022927"/>
    </source>
</evidence>
<proteinExistence type="inferred from homology"/>
<reference evidence="7 8" key="2">
    <citation type="submission" date="2019-01" db="EMBL/GenBank/DDBJ databases">
        <authorList>
            <person name="Li Y."/>
        </authorList>
    </citation>
    <scope>NUCLEOTIDE SEQUENCE [LARGE SCALE GENOMIC DNA]</scope>
    <source>
        <strain evidence="7 8">07D10-4-3</strain>
    </source>
</reference>
<protein>
    <recommendedName>
        <fullName evidence="6">Protein-export protein SecB</fullName>
    </recommendedName>
</protein>
<dbReference type="GO" id="GO:0006457">
    <property type="term" value="P:protein folding"/>
    <property type="evidence" value="ECO:0007669"/>
    <property type="project" value="UniProtKB-UniRule"/>
</dbReference>
<evidence type="ECO:0000313" key="7">
    <source>
        <dbReference type="EMBL" id="RWR33348.1"/>
    </source>
</evidence>
<dbReference type="NCBIfam" id="TIGR00809">
    <property type="entry name" value="secB"/>
    <property type="match status" value="1"/>
</dbReference>
<comment type="function">
    <text evidence="6">One of the proteins required for the normal export of preproteins out of the cell cytoplasm. It is a molecular chaperone that binds to a subset of precursor proteins, maintaining them in a translocation-competent state. It also specifically binds to its receptor SecA.</text>
</comment>
<evidence type="ECO:0000256" key="2">
    <source>
        <dbReference type="ARBA" id="ARBA00022448"/>
    </source>
</evidence>
<dbReference type="RefSeq" id="WP_128231833.1">
    <property type="nucleotide sequence ID" value="NZ_SAUY01000006.1"/>
</dbReference>
<comment type="subunit">
    <text evidence="6">Homotetramer, a dimer of dimers. One homotetramer interacts with 1 SecA dimer.</text>
</comment>
<evidence type="ECO:0000256" key="4">
    <source>
        <dbReference type="ARBA" id="ARBA00023010"/>
    </source>
</evidence>
<dbReference type="Pfam" id="PF02556">
    <property type="entry name" value="SecB"/>
    <property type="match status" value="1"/>
</dbReference>
<evidence type="ECO:0000256" key="6">
    <source>
        <dbReference type="HAMAP-Rule" id="MF_00821"/>
    </source>
</evidence>
<comment type="caution">
    <text evidence="7">The sequence shown here is derived from an EMBL/GenBank/DDBJ whole genome shotgun (WGS) entry which is preliminary data.</text>
</comment>
<keyword evidence="4 6" id="KW-0811">Translocation</keyword>
<dbReference type="Proteomes" id="UP000284451">
    <property type="component" value="Unassembled WGS sequence"/>
</dbReference>
<dbReference type="PRINTS" id="PR01594">
    <property type="entry name" value="SECBCHAPRONE"/>
</dbReference>
<dbReference type="InterPro" id="IPR035958">
    <property type="entry name" value="SecB-like_sf"/>
</dbReference>
<dbReference type="HAMAP" id="MF_00821">
    <property type="entry name" value="SecB"/>
    <property type="match status" value="1"/>
</dbReference>
<comment type="subcellular location">
    <subcellularLocation>
        <location evidence="6">Cytoplasm</location>
    </subcellularLocation>
</comment>
<sequence>MTEQVPNGAPAPGMTQVRMQILAQVVRDLSFENAVALKGVQATDVQPEMALAVNLDARKRSVENQYDVIIKLKVTASNKADKATLYILEVEYGGVFHIEGIPEEQLHPFLLIECPRQLFPFVRRIVSDVTRDGGFPSFNIEPIDFVGLYRNELARRAQAQQQQPTSVS</sequence>
<evidence type="ECO:0000256" key="1">
    <source>
        <dbReference type="ARBA" id="ARBA00009990"/>
    </source>
</evidence>
<organism evidence="7 8">
    <name type="scientific">Paenirhodobacter populi</name>
    <dbReference type="NCBI Taxonomy" id="2306993"/>
    <lineage>
        <taxon>Bacteria</taxon>
        <taxon>Pseudomonadati</taxon>
        <taxon>Pseudomonadota</taxon>
        <taxon>Alphaproteobacteria</taxon>
        <taxon>Rhodobacterales</taxon>
        <taxon>Rhodobacter group</taxon>
        <taxon>Paenirhodobacter</taxon>
    </lineage>
</organism>
<dbReference type="GO" id="GO:0051262">
    <property type="term" value="P:protein tetramerization"/>
    <property type="evidence" value="ECO:0007669"/>
    <property type="project" value="InterPro"/>
</dbReference>
<keyword evidence="3 6" id="KW-0653">Protein transport</keyword>
<reference evidence="7 8" key="1">
    <citation type="submission" date="2019-01" db="EMBL/GenBank/DDBJ databases">
        <title>Sinorhodobacter populi sp. nov. isolated from the symptomatic bark tissue of Populus euramericana canker.</title>
        <authorList>
            <person name="Xu G."/>
        </authorList>
    </citation>
    <scope>NUCLEOTIDE SEQUENCE [LARGE SCALE GENOMIC DNA]</scope>
    <source>
        <strain evidence="7 8">07D10-4-3</strain>
    </source>
</reference>
<name>A0A443KKX9_9RHOB</name>
<keyword evidence="6" id="KW-0963">Cytoplasm</keyword>
<dbReference type="NCBIfam" id="NF004392">
    <property type="entry name" value="PRK05751.1-3"/>
    <property type="match status" value="1"/>
</dbReference>
<dbReference type="PANTHER" id="PTHR36918:SF1">
    <property type="entry name" value="PROTEIN-EXPORT PROTEIN SECB"/>
    <property type="match status" value="1"/>
</dbReference>
<evidence type="ECO:0000256" key="5">
    <source>
        <dbReference type="ARBA" id="ARBA00023186"/>
    </source>
</evidence>
<dbReference type="GO" id="GO:0015031">
    <property type="term" value="P:protein transport"/>
    <property type="evidence" value="ECO:0007669"/>
    <property type="project" value="UniProtKB-UniRule"/>
</dbReference>
<comment type="similarity">
    <text evidence="1 6">Belongs to the SecB family.</text>
</comment>
<dbReference type="GO" id="GO:0051082">
    <property type="term" value="F:unfolded protein binding"/>
    <property type="evidence" value="ECO:0007669"/>
    <property type="project" value="InterPro"/>
</dbReference>
<evidence type="ECO:0000313" key="8">
    <source>
        <dbReference type="Proteomes" id="UP000284451"/>
    </source>
</evidence>
<dbReference type="InterPro" id="IPR003708">
    <property type="entry name" value="SecB"/>
</dbReference>
<dbReference type="Gene3D" id="3.10.420.10">
    <property type="entry name" value="SecB-like"/>
    <property type="match status" value="1"/>
</dbReference>
<keyword evidence="5 6" id="KW-0143">Chaperone</keyword>
<dbReference type="SUPFAM" id="SSF54611">
    <property type="entry name" value="SecB-like"/>
    <property type="match status" value="1"/>
</dbReference>
<accession>A0A443KKX9</accession>
<dbReference type="GO" id="GO:0005737">
    <property type="term" value="C:cytoplasm"/>
    <property type="evidence" value="ECO:0007669"/>
    <property type="project" value="UniProtKB-SubCell"/>
</dbReference>
<gene>
    <name evidence="6 7" type="primary">secB</name>
    <name evidence="7" type="ORF">D2T29_06730</name>
</gene>
<dbReference type="PANTHER" id="PTHR36918">
    <property type="match status" value="1"/>
</dbReference>